<comment type="caution">
    <text evidence="1">The sequence shown here is derived from an EMBL/GenBank/DDBJ whole genome shotgun (WGS) entry which is preliminary data.</text>
</comment>
<organism evidence="1 2">
    <name type="scientific">Palleronia pontilimi</name>
    <dbReference type="NCBI Taxonomy" id="1964209"/>
    <lineage>
        <taxon>Bacteria</taxon>
        <taxon>Pseudomonadati</taxon>
        <taxon>Pseudomonadota</taxon>
        <taxon>Alphaproteobacteria</taxon>
        <taxon>Rhodobacterales</taxon>
        <taxon>Roseobacteraceae</taxon>
        <taxon>Palleronia</taxon>
    </lineage>
</organism>
<proteinExistence type="predicted"/>
<accession>A0A934M9E0</accession>
<protein>
    <submittedName>
        <fullName evidence="1">Uncharacterized protein</fullName>
    </submittedName>
</protein>
<reference evidence="1" key="1">
    <citation type="submission" date="2020-12" db="EMBL/GenBank/DDBJ databases">
        <title>Bacterial taxonomy.</title>
        <authorList>
            <person name="Pan X."/>
        </authorList>
    </citation>
    <scope>NUCLEOTIDE SEQUENCE</scope>
    <source>
        <strain evidence="1">KCTC 52957</strain>
    </source>
</reference>
<sequence length="978" mass="103960">MSTPDRLFLPWVRRGFAGTLIGPSALATMPARPPLDVSVTIEAGENASQLMARDPIAVDGLAMMGPGDVAGFGPDVVLRSEPPDGTPDMFPNLMPSVEFGAADLPWMFTPAAPDANGNLTPWIVLVCVEEGTEATLDRDGNGRPVLRVAPPEGRPLAGWRGVLPDPEEAWAWAHVQVSGIDAATTPTADEVAAKIAGERGVIARLLCPRNLSPRRAYLCAVVPLFAAGRAAALGEDGTDETGPAWTVEDTGPIYLPVFHHWRFRTTAEGDFEALARLLEAQPLGPDIGRRAVDVQRPGLPVELGMRAVRLPAAEIPQDDGTPGTAEGALRGLPFPALTTAETPTLDIGGALRPVRMMPSPPPADPLAPALADAMRDPDDGANGHLLGPPAWGRWAAGRSTRGLDRLAPEHDWLREISTATRHRAAAGIGAEIVRRKQDALMEEIWAQFGAIEQINARLDRARLSRAASRRIAARHLELDDGLCPVGQDAPPTRIWDTIGSVADRVVSTSTSTSMTATAAEAVRGVPSGAALRRAEAAAPGVAGEIADRMKLAARVAGLLNGPEIDGRLSASDREAIEELRTAVAGIRPADIPTAFAADPDWQTARSILCAGLDPDVTLPRRTKGRLGPAVSAHQPTDDPLHPVVTWPDLPRPLYLDLKAQSQDWMLPGLDRVPQNAISLLEPDPEFVEALLAGFNHELSAEMLWRGFPTDRRGTPARTFWDRRGTASVASTADIVPIHEWGGTLGSHAPRDAAGVAGLVLLIRGDLLRRFPETMIYGLPAKARTAGSDGAFPAPELRTYGDARMPIFRGTLSPDVTFLGFDLTPEQVQANGEDGGWFFMIEGPPTEPRFGLDETLKYDAEDFGRNFGAGGSAAAPLVSYPADSAWDPIYWGDLMSDKLPGEAREAELDGLTHVPVELPDPQAPPPPDAPEARLNATLGGAAHGGVTWGRSAAHMAAITLQLDVRVAFHADALIGVARP</sequence>
<gene>
    <name evidence="1" type="ORF">ILP92_06730</name>
</gene>
<dbReference type="AlphaFoldDB" id="A0A934M9E0"/>
<dbReference type="RefSeq" id="WP_198915611.1">
    <property type="nucleotide sequence ID" value="NZ_JAEKPD010000006.1"/>
</dbReference>
<evidence type="ECO:0000313" key="1">
    <source>
        <dbReference type="EMBL" id="MBJ3762437.1"/>
    </source>
</evidence>
<name>A0A934M9E0_9RHOB</name>
<dbReference type="EMBL" id="JAEKPD010000006">
    <property type="protein sequence ID" value="MBJ3762437.1"/>
    <property type="molecule type" value="Genomic_DNA"/>
</dbReference>
<dbReference type="Proteomes" id="UP000642488">
    <property type="component" value="Unassembled WGS sequence"/>
</dbReference>
<evidence type="ECO:0000313" key="2">
    <source>
        <dbReference type="Proteomes" id="UP000642488"/>
    </source>
</evidence>
<keyword evidence="2" id="KW-1185">Reference proteome</keyword>